<dbReference type="InterPro" id="IPR038883">
    <property type="entry name" value="AN11006-like"/>
</dbReference>
<dbReference type="OrthoDB" id="3798004at2759"/>
<accession>A0A6A5RQ04</accession>
<evidence type="ECO:0000313" key="2">
    <source>
        <dbReference type="Proteomes" id="UP000800082"/>
    </source>
</evidence>
<dbReference type="EMBL" id="ML978963">
    <property type="protein sequence ID" value="KAF1930521.1"/>
    <property type="molecule type" value="Genomic_DNA"/>
</dbReference>
<evidence type="ECO:0008006" key="3">
    <source>
        <dbReference type="Google" id="ProtNLM"/>
    </source>
</evidence>
<dbReference type="AlphaFoldDB" id="A0A6A5RQ04"/>
<keyword evidence="2" id="KW-1185">Reference proteome</keyword>
<name>A0A6A5RQ04_9PLEO</name>
<sequence>MSHQDTQAQSPLLNRLPAEIRNKIYIHIFTIPSSVFPADQRAPHPLSLLLTCKRVHAEAHILAFRTYTFPLRSWISATYIHLSASVSHLPASYMSAIHSLSVPSSRNTGAFLANALLVFPHLRQFIVNSETTGSRGAQSGKCSVSRASNRLAFPAGVCDTAVTEDPAHRAVARYAPHALTALLATVTEGSAYRWQKGRTWRAEWPQLNSEYLYSAIQCDGHEVREELIMDGDAVGLAGGVDVCVCGCEVVSWTAAVLVQEGGRRVHVHVAYCREADEGKCDDASSTSHEIRLVPGIAPASGVVAERAGFRCEPGEEYWEAMRRRNGHLGALCRGLWRKAMAFENESYSRLTARKREAMDLN</sequence>
<protein>
    <recommendedName>
        <fullName evidence="3">F-box domain-containing protein</fullName>
    </recommendedName>
</protein>
<dbReference type="RefSeq" id="XP_033450769.1">
    <property type="nucleotide sequence ID" value="XM_033589631.1"/>
</dbReference>
<organism evidence="1 2">
    <name type="scientific">Didymella exigua CBS 183.55</name>
    <dbReference type="NCBI Taxonomy" id="1150837"/>
    <lineage>
        <taxon>Eukaryota</taxon>
        <taxon>Fungi</taxon>
        <taxon>Dikarya</taxon>
        <taxon>Ascomycota</taxon>
        <taxon>Pezizomycotina</taxon>
        <taxon>Dothideomycetes</taxon>
        <taxon>Pleosporomycetidae</taxon>
        <taxon>Pleosporales</taxon>
        <taxon>Pleosporineae</taxon>
        <taxon>Didymellaceae</taxon>
        <taxon>Didymella</taxon>
    </lineage>
</organism>
<gene>
    <name evidence="1" type="ORF">M421DRAFT_3572</name>
</gene>
<reference evidence="1" key="1">
    <citation type="journal article" date="2020" name="Stud. Mycol.">
        <title>101 Dothideomycetes genomes: a test case for predicting lifestyles and emergence of pathogens.</title>
        <authorList>
            <person name="Haridas S."/>
            <person name="Albert R."/>
            <person name="Binder M."/>
            <person name="Bloem J."/>
            <person name="Labutti K."/>
            <person name="Salamov A."/>
            <person name="Andreopoulos B."/>
            <person name="Baker S."/>
            <person name="Barry K."/>
            <person name="Bills G."/>
            <person name="Bluhm B."/>
            <person name="Cannon C."/>
            <person name="Castanera R."/>
            <person name="Culley D."/>
            <person name="Daum C."/>
            <person name="Ezra D."/>
            <person name="Gonzalez J."/>
            <person name="Henrissat B."/>
            <person name="Kuo A."/>
            <person name="Liang C."/>
            <person name="Lipzen A."/>
            <person name="Lutzoni F."/>
            <person name="Magnuson J."/>
            <person name="Mondo S."/>
            <person name="Nolan M."/>
            <person name="Ohm R."/>
            <person name="Pangilinan J."/>
            <person name="Park H.-J."/>
            <person name="Ramirez L."/>
            <person name="Alfaro M."/>
            <person name="Sun H."/>
            <person name="Tritt A."/>
            <person name="Yoshinaga Y."/>
            <person name="Zwiers L.-H."/>
            <person name="Turgeon B."/>
            <person name="Goodwin S."/>
            <person name="Spatafora J."/>
            <person name="Crous P."/>
            <person name="Grigoriev I."/>
        </authorList>
    </citation>
    <scope>NUCLEOTIDE SEQUENCE</scope>
    <source>
        <strain evidence="1">CBS 183.55</strain>
    </source>
</reference>
<dbReference type="PANTHER" id="PTHR42085">
    <property type="entry name" value="F-BOX DOMAIN-CONTAINING PROTEIN"/>
    <property type="match status" value="1"/>
</dbReference>
<proteinExistence type="predicted"/>
<dbReference type="PANTHER" id="PTHR42085:SF1">
    <property type="entry name" value="F-BOX DOMAIN-CONTAINING PROTEIN"/>
    <property type="match status" value="1"/>
</dbReference>
<dbReference type="GeneID" id="54347279"/>
<dbReference type="Proteomes" id="UP000800082">
    <property type="component" value="Unassembled WGS sequence"/>
</dbReference>
<evidence type="ECO:0000313" key="1">
    <source>
        <dbReference type="EMBL" id="KAF1930521.1"/>
    </source>
</evidence>